<protein>
    <recommendedName>
        <fullName evidence="4">inositol-phosphate phosphatase</fullName>
        <ecNumber evidence="4">3.1.3.25</ecNumber>
    </recommendedName>
</protein>
<feature type="binding site" evidence="7">
    <location>
        <position position="405"/>
    </location>
    <ligand>
        <name>Mg(2+)</name>
        <dbReference type="ChEBI" id="CHEBI:18420"/>
        <label>1</label>
        <note>catalytic</note>
    </ligand>
</feature>
<dbReference type="GO" id="GO:0007165">
    <property type="term" value="P:signal transduction"/>
    <property type="evidence" value="ECO:0007669"/>
    <property type="project" value="TreeGrafter"/>
</dbReference>
<dbReference type="AlphaFoldDB" id="A0A6A6ZFU6"/>
<dbReference type="GO" id="GO:0006020">
    <property type="term" value="P:inositol metabolic process"/>
    <property type="evidence" value="ECO:0007669"/>
    <property type="project" value="TreeGrafter"/>
</dbReference>
<dbReference type="GO" id="GO:0046854">
    <property type="term" value="P:phosphatidylinositol phosphate biosynthetic process"/>
    <property type="evidence" value="ECO:0007669"/>
    <property type="project" value="InterPro"/>
</dbReference>
<dbReference type="PROSITE" id="PS00630">
    <property type="entry name" value="IMP_2"/>
    <property type="match status" value="1"/>
</dbReference>
<feature type="region of interest" description="Disordered" evidence="8">
    <location>
        <begin position="127"/>
        <end position="161"/>
    </location>
</feature>
<feature type="binding site" evidence="7">
    <location>
        <position position="262"/>
    </location>
    <ligand>
        <name>Mg(2+)</name>
        <dbReference type="ChEBI" id="CHEBI:18420"/>
        <label>1</label>
        <note>catalytic</note>
    </ligand>
</feature>
<evidence type="ECO:0000313" key="10">
    <source>
        <dbReference type="Proteomes" id="UP000799424"/>
    </source>
</evidence>
<evidence type="ECO:0000256" key="1">
    <source>
        <dbReference type="ARBA" id="ARBA00001033"/>
    </source>
</evidence>
<feature type="binding site" evidence="7">
    <location>
        <position position="241"/>
    </location>
    <ligand>
        <name>Mg(2+)</name>
        <dbReference type="ChEBI" id="CHEBI:18420"/>
        <label>1</label>
        <note>catalytic</note>
    </ligand>
</feature>
<proteinExistence type="inferred from homology"/>
<evidence type="ECO:0000256" key="2">
    <source>
        <dbReference type="ARBA" id="ARBA00001946"/>
    </source>
</evidence>
<dbReference type="GO" id="GO:0046872">
    <property type="term" value="F:metal ion binding"/>
    <property type="evidence" value="ECO:0007669"/>
    <property type="project" value="UniProtKB-KW"/>
</dbReference>
<dbReference type="FunFam" id="3.40.190.80:FF:000012">
    <property type="entry name" value="Inositol-1-monophosphatase"/>
    <property type="match status" value="1"/>
</dbReference>
<feature type="binding site" evidence="7">
    <location>
        <position position="261"/>
    </location>
    <ligand>
        <name>Mg(2+)</name>
        <dbReference type="ChEBI" id="CHEBI:18420"/>
        <label>1</label>
        <note>catalytic</note>
    </ligand>
</feature>
<evidence type="ECO:0000313" key="9">
    <source>
        <dbReference type="EMBL" id="KAF2819583.1"/>
    </source>
</evidence>
<feature type="binding site" evidence="7">
    <location>
        <position position="259"/>
    </location>
    <ligand>
        <name>Mg(2+)</name>
        <dbReference type="ChEBI" id="CHEBI:18420"/>
        <label>1</label>
        <note>catalytic</note>
    </ligand>
</feature>
<name>A0A6A6ZFU6_9PLEO</name>
<dbReference type="PANTHER" id="PTHR20854:SF4">
    <property type="entry name" value="INOSITOL-1-MONOPHOSPHATASE-RELATED"/>
    <property type="match status" value="1"/>
</dbReference>
<dbReference type="EMBL" id="MU006244">
    <property type="protein sequence ID" value="KAF2819583.1"/>
    <property type="molecule type" value="Genomic_DNA"/>
</dbReference>
<comment type="catalytic activity">
    <reaction evidence="1">
        <text>a myo-inositol phosphate + H2O = myo-inositol + phosphate</text>
        <dbReference type="Rhea" id="RHEA:24056"/>
        <dbReference type="ChEBI" id="CHEBI:15377"/>
        <dbReference type="ChEBI" id="CHEBI:17268"/>
        <dbReference type="ChEBI" id="CHEBI:43474"/>
        <dbReference type="ChEBI" id="CHEBI:84139"/>
        <dbReference type="EC" id="3.1.3.25"/>
    </reaction>
</comment>
<comment type="similarity">
    <text evidence="3">Belongs to the inositol monophosphatase superfamily.</text>
</comment>
<evidence type="ECO:0000256" key="6">
    <source>
        <dbReference type="ARBA" id="ARBA00022842"/>
    </source>
</evidence>
<keyword evidence="10" id="KW-1185">Reference proteome</keyword>
<dbReference type="GO" id="GO:0008934">
    <property type="term" value="F:inositol monophosphate 1-phosphatase activity"/>
    <property type="evidence" value="ECO:0007669"/>
    <property type="project" value="InterPro"/>
</dbReference>
<dbReference type="FunFam" id="3.30.540.10:FF:000004">
    <property type="entry name" value="Inositol-1-monophosphatase"/>
    <property type="match status" value="1"/>
</dbReference>
<dbReference type="PANTHER" id="PTHR20854">
    <property type="entry name" value="INOSITOL MONOPHOSPHATASE"/>
    <property type="match status" value="1"/>
</dbReference>
<dbReference type="SUPFAM" id="SSF56655">
    <property type="entry name" value="Carbohydrate phosphatase"/>
    <property type="match status" value="1"/>
</dbReference>
<dbReference type="Pfam" id="PF00459">
    <property type="entry name" value="Inositol_P"/>
    <property type="match status" value="1"/>
</dbReference>
<evidence type="ECO:0000256" key="5">
    <source>
        <dbReference type="ARBA" id="ARBA00022723"/>
    </source>
</evidence>
<evidence type="ECO:0000256" key="7">
    <source>
        <dbReference type="PIRSR" id="PIRSR600760-2"/>
    </source>
</evidence>
<dbReference type="InterPro" id="IPR020550">
    <property type="entry name" value="Inositol_monophosphatase_CS"/>
</dbReference>
<dbReference type="PRINTS" id="PR00377">
    <property type="entry name" value="IMPHPHTASES"/>
</dbReference>
<comment type="cofactor">
    <cofactor evidence="2 7">
        <name>Mg(2+)</name>
        <dbReference type="ChEBI" id="CHEBI:18420"/>
    </cofactor>
</comment>
<accession>A0A6A6ZFU6</accession>
<dbReference type="Gene3D" id="3.30.540.10">
    <property type="entry name" value="Fructose-1,6-Bisphosphatase, subunit A, domain 1"/>
    <property type="match status" value="1"/>
</dbReference>
<evidence type="ECO:0000256" key="3">
    <source>
        <dbReference type="ARBA" id="ARBA00009759"/>
    </source>
</evidence>
<gene>
    <name evidence="9" type="ORF">CC86DRAFT_375070</name>
</gene>
<dbReference type="Gene3D" id="3.40.190.80">
    <property type="match status" value="1"/>
</dbReference>
<dbReference type="Proteomes" id="UP000799424">
    <property type="component" value="Unassembled WGS sequence"/>
</dbReference>
<dbReference type="CDD" id="cd01639">
    <property type="entry name" value="IMPase"/>
    <property type="match status" value="1"/>
</dbReference>
<sequence>MSGGMSFCGSAKLVPLTARRLLTHHIQHVPSNQGGVVRILQRSLLSVHNGSASYLIPASSNTSQLFSHLHLLPSQPSQLPPLPNFLQRATRPTAISNLKLAISCNNITPAVVVRSTRSQSITQTRKYSKFAMYSNRNPERSDSDSSTRTTPATTPSTTPDFARTLSKHQLTERDLKIVQDLLVDIAKDGGKIMIEAEHEFLVAAATKNNTSDLVTQYDKQVEDMVEQRVRAAYPSFGFLGEESFKHGTKLANSPTFICDPIDGTLNFSKGVPNCAISLALTLNKKPVIGVVFNPFRGDMYTAIKNQGAFLTKMTTGTTYKLPLQPVPAPMPSLRSCLVAVEWGNQRKGPNWELRTDVHKRLLTDKEEGGAFCKSVRSNGSAALDFCYVAQGILDCFWEGGVWVWDVCAGWIILEEAGGIVASANPGDWEPTLEGRLYFAVRHAKRENQKAVVEELWGIMGDRKFIY</sequence>
<dbReference type="EC" id="3.1.3.25" evidence="4"/>
<dbReference type="OrthoDB" id="10254945at2759"/>
<keyword evidence="5 7" id="KW-0479">Metal-binding</keyword>
<reference evidence="9" key="1">
    <citation type="journal article" date="2020" name="Stud. Mycol.">
        <title>101 Dothideomycetes genomes: a test case for predicting lifestyles and emergence of pathogens.</title>
        <authorList>
            <person name="Haridas S."/>
            <person name="Albert R."/>
            <person name="Binder M."/>
            <person name="Bloem J."/>
            <person name="Labutti K."/>
            <person name="Salamov A."/>
            <person name="Andreopoulos B."/>
            <person name="Baker S."/>
            <person name="Barry K."/>
            <person name="Bills G."/>
            <person name="Bluhm B."/>
            <person name="Cannon C."/>
            <person name="Castanera R."/>
            <person name="Culley D."/>
            <person name="Daum C."/>
            <person name="Ezra D."/>
            <person name="Gonzalez J."/>
            <person name="Henrissat B."/>
            <person name="Kuo A."/>
            <person name="Liang C."/>
            <person name="Lipzen A."/>
            <person name="Lutzoni F."/>
            <person name="Magnuson J."/>
            <person name="Mondo S."/>
            <person name="Nolan M."/>
            <person name="Ohm R."/>
            <person name="Pangilinan J."/>
            <person name="Park H.-J."/>
            <person name="Ramirez L."/>
            <person name="Alfaro M."/>
            <person name="Sun H."/>
            <person name="Tritt A."/>
            <person name="Yoshinaga Y."/>
            <person name="Zwiers L.-H."/>
            <person name="Turgeon B."/>
            <person name="Goodwin S."/>
            <person name="Spatafora J."/>
            <person name="Crous P."/>
            <person name="Grigoriev I."/>
        </authorList>
    </citation>
    <scope>NUCLEOTIDE SEQUENCE</scope>
    <source>
        <strain evidence="9">CBS 113818</strain>
    </source>
</reference>
<feature type="compositionally biased region" description="Low complexity" evidence="8">
    <location>
        <begin position="146"/>
        <end position="160"/>
    </location>
</feature>
<dbReference type="InterPro" id="IPR033942">
    <property type="entry name" value="IMPase"/>
</dbReference>
<evidence type="ECO:0000256" key="8">
    <source>
        <dbReference type="SAM" id="MobiDB-lite"/>
    </source>
</evidence>
<keyword evidence="6 7" id="KW-0460">Magnesium</keyword>
<dbReference type="InterPro" id="IPR000760">
    <property type="entry name" value="Inositol_monophosphatase-like"/>
</dbReference>
<evidence type="ECO:0000256" key="4">
    <source>
        <dbReference type="ARBA" id="ARBA00013106"/>
    </source>
</evidence>
<organism evidence="9 10">
    <name type="scientific">Ophiobolus disseminans</name>
    <dbReference type="NCBI Taxonomy" id="1469910"/>
    <lineage>
        <taxon>Eukaryota</taxon>
        <taxon>Fungi</taxon>
        <taxon>Dikarya</taxon>
        <taxon>Ascomycota</taxon>
        <taxon>Pezizomycotina</taxon>
        <taxon>Dothideomycetes</taxon>
        <taxon>Pleosporomycetidae</taxon>
        <taxon>Pleosporales</taxon>
        <taxon>Pleosporineae</taxon>
        <taxon>Phaeosphaeriaceae</taxon>
        <taxon>Ophiobolus</taxon>
    </lineage>
</organism>